<protein>
    <submittedName>
        <fullName evidence="2">Amino acid kinase family protein</fullName>
    </submittedName>
</protein>
<proteinExistence type="predicted"/>
<evidence type="ECO:0000259" key="1">
    <source>
        <dbReference type="Pfam" id="PF00696"/>
    </source>
</evidence>
<sequence length="198" mass="22124">MPNIQRVRVIKLGGSLLSLKNLQETFHRWCRENPHPLTFVIVGGGGIVDAVREINAANPIPDKFSHWLCIDLMRHTARLAHQILGNVDLYETMHDLQQTFSSSTKDQTTPIIAVVQIGICFKPEFPNMGLPANWDVTSDTLAAAFSQMFAAEELIVMKSADVPIGFELNDLAEIGLVDPHFADLAKETKIRFVNLRTF</sequence>
<dbReference type="InterPro" id="IPR001048">
    <property type="entry name" value="Asp/Glu/Uridylate_kinase"/>
</dbReference>
<keyword evidence="3" id="KW-1185">Reference proteome</keyword>
<dbReference type="SUPFAM" id="SSF53633">
    <property type="entry name" value="Carbamate kinase-like"/>
    <property type="match status" value="1"/>
</dbReference>
<feature type="domain" description="Aspartate/glutamate/uridylate kinase" evidence="1">
    <location>
        <begin position="7"/>
        <end position="161"/>
    </location>
</feature>
<gene>
    <name evidence="2" type="ORF">Q31b_10830</name>
</gene>
<dbReference type="RefSeq" id="WP_146598521.1">
    <property type="nucleotide sequence ID" value="NZ_SJPY01000001.1"/>
</dbReference>
<accession>A0A5C6ED53</accession>
<name>A0A5C6ED53_9BACT</name>
<dbReference type="GO" id="GO:0016301">
    <property type="term" value="F:kinase activity"/>
    <property type="evidence" value="ECO:0007669"/>
    <property type="project" value="UniProtKB-KW"/>
</dbReference>
<dbReference type="EMBL" id="SJPY01000001">
    <property type="protein sequence ID" value="TWU45907.1"/>
    <property type="molecule type" value="Genomic_DNA"/>
</dbReference>
<dbReference type="AlphaFoldDB" id="A0A5C6ED53"/>
<keyword evidence="2" id="KW-0418">Kinase</keyword>
<dbReference type="InterPro" id="IPR036393">
    <property type="entry name" value="AceGlu_kinase-like_sf"/>
</dbReference>
<dbReference type="Pfam" id="PF00696">
    <property type="entry name" value="AA_kinase"/>
    <property type="match status" value="1"/>
</dbReference>
<reference evidence="2 3" key="1">
    <citation type="submission" date="2019-02" db="EMBL/GenBank/DDBJ databases">
        <title>Deep-cultivation of Planctomycetes and their phenomic and genomic characterization uncovers novel biology.</title>
        <authorList>
            <person name="Wiegand S."/>
            <person name="Jogler M."/>
            <person name="Boedeker C."/>
            <person name="Pinto D."/>
            <person name="Vollmers J."/>
            <person name="Rivas-Marin E."/>
            <person name="Kohn T."/>
            <person name="Peeters S.H."/>
            <person name="Heuer A."/>
            <person name="Rast P."/>
            <person name="Oberbeckmann S."/>
            <person name="Bunk B."/>
            <person name="Jeske O."/>
            <person name="Meyerdierks A."/>
            <person name="Storesund J.E."/>
            <person name="Kallscheuer N."/>
            <person name="Luecker S."/>
            <person name="Lage O.M."/>
            <person name="Pohl T."/>
            <person name="Merkel B.J."/>
            <person name="Hornburger P."/>
            <person name="Mueller R.-W."/>
            <person name="Bruemmer F."/>
            <person name="Labrenz M."/>
            <person name="Spormann A.M."/>
            <person name="Op Den Camp H."/>
            <person name="Overmann J."/>
            <person name="Amann R."/>
            <person name="Jetten M.S.M."/>
            <person name="Mascher T."/>
            <person name="Medema M.H."/>
            <person name="Devos D.P."/>
            <person name="Kaster A.-K."/>
            <person name="Ovreas L."/>
            <person name="Rohde M."/>
            <person name="Galperin M.Y."/>
            <person name="Jogler C."/>
        </authorList>
    </citation>
    <scope>NUCLEOTIDE SEQUENCE [LARGE SCALE GENOMIC DNA]</scope>
    <source>
        <strain evidence="2 3">Q31b</strain>
    </source>
</reference>
<organism evidence="2 3">
    <name type="scientific">Novipirellula aureliae</name>
    <dbReference type="NCBI Taxonomy" id="2527966"/>
    <lineage>
        <taxon>Bacteria</taxon>
        <taxon>Pseudomonadati</taxon>
        <taxon>Planctomycetota</taxon>
        <taxon>Planctomycetia</taxon>
        <taxon>Pirellulales</taxon>
        <taxon>Pirellulaceae</taxon>
        <taxon>Novipirellula</taxon>
    </lineage>
</organism>
<comment type="caution">
    <text evidence="2">The sequence shown here is derived from an EMBL/GenBank/DDBJ whole genome shotgun (WGS) entry which is preliminary data.</text>
</comment>
<dbReference type="Proteomes" id="UP000315471">
    <property type="component" value="Unassembled WGS sequence"/>
</dbReference>
<evidence type="ECO:0000313" key="3">
    <source>
        <dbReference type="Proteomes" id="UP000315471"/>
    </source>
</evidence>
<dbReference type="Gene3D" id="3.40.1160.10">
    <property type="entry name" value="Acetylglutamate kinase-like"/>
    <property type="match status" value="1"/>
</dbReference>
<dbReference type="OrthoDB" id="8526978at2"/>
<keyword evidence="2" id="KW-0808">Transferase</keyword>
<evidence type="ECO:0000313" key="2">
    <source>
        <dbReference type="EMBL" id="TWU45907.1"/>
    </source>
</evidence>